<dbReference type="Gene3D" id="3.40.50.300">
    <property type="entry name" value="P-loop containing nucleotide triphosphate hydrolases"/>
    <property type="match status" value="1"/>
</dbReference>
<evidence type="ECO:0000256" key="1">
    <source>
        <dbReference type="SAM" id="MobiDB-lite"/>
    </source>
</evidence>
<evidence type="ECO:0000313" key="4">
    <source>
        <dbReference type="Proteomes" id="UP000218281"/>
    </source>
</evidence>
<dbReference type="EMBL" id="NSGO01000005">
    <property type="protein sequence ID" value="PAT06033.1"/>
    <property type="molecule type" value="Genomic_DNA"/>
</dbReference>
<accession>A0ABX4H9N2</accession>
<dbReference type="InterPro" id="IPR050678">
    <property type="entry name" value="DNA_Partitioning_ATPase"/>
</dbReference>
<name>A0ABX4H9N2_9CORY</name>
<feature type="region of interest" description="Disordered" evidence="1">
    <location>
        <begin position="290"/>
        <end position="336"/>
    </location>
</feature>
<feature type="compositionally biased region" description="Acidic residues" evidence="1">
    <location>
        <begin position="308"/>
        <end position="321"/>
    </location>
</feature>
<dbReference type="Proteomes" id="UP000218281">
    <property type="component" value="Unassembled WGS sequence"/>
</dbReference>
<reference evidence="3 4" key="1">
    <citation type="submission" date="2017-08" db="EMBL/GenBank/DDBJ databases">
        <title>Whole genome sequences of 6 clinical strains closest to Corynebacterium imitans.</title>
        <authorList>
            <person name="Bernier A.-M."/>
            <person name="Burdz T."/>
            <person name="Bernard K."/>
        </authorList>
    </citation>
    <scope>NUCLEOTIDE SEQUENCE [LARGE SCALE GENOMIC DNA]</scope>
    <source>
        <strain evidence="3 4">NML93-0607</strain>
    </source>
</reference>
<dbReference type="PANTHER" id="PTHR13696">
    <property type="entry name" value="P-LOOP CONTAINING NUCLEOSIDE TRIPHOSPHATE HYDROLASE"/>
    <property type="match status" value="1"/>
</dbReference>
<dbReference type="CDD" id="cd02042">
    <property type="entry name" value="ParAB_family"/>
    <property type="match status" value="1"/>
</dbReference>
<keyword evidence="4" id="KW-1185">Reference proteome</keyword>
<evidence type="ECO:0000259" key="2">
    <source>
        <dbReference type="Pfam" id="PF13614"/>
    </source>
</evidence>
<dbReference type="SUPFAM" id="SSF52540">
    <property type="entry name" value="P-loop containing nucleoside triphosphate hydrolases"/>
    <property type="match status" value="1"/>
</dbReference>
<evidence type="ECO:0000313" key="3">
    <source>
        <dbReference type="EMBL" id="PAT06033.1"/>
    </source>
</evidence>
<proteinExistence type="predicted"/>
<dbReference type="RefSeq" id="WP_095535536.1">
    <property type="nucleotide sequence ID" value="NZ_NSGO01000005.1"/>
</dbReference>
<organism evidence="3 4">
    <name type="scientific">Corynebacterium hadale</name>
    <dbReference type="NCBI Taxonomy" id="2026255"/>
    <lineage>
        <taxon>Bacteria</taxon>
        <taxon>Bacillati</taxon>
        <taxon>Actinomycetota</taxon>
        <taxon>Actinomycetes</taxon>
        <taxon>Mycobacteriales</taxon>
        <taxon>Corynebacteriaceae</taxon>
        <taxon>Corynebacterium</taxon>
    </lineage>
</organism>
<dbReference type="InterPro" id="IPR027417">
    <property type="entry name" value="P-loop_NTPase"/>
</dbReference>
<sequence length="336" mass="35835">MDEQNFDDTPIMAAAHRATQMTSGRAKLPKPEQPRVLTIANQKGGVGKTTTAVNMAASLSKQGLKVLVIDLDPQGNASTALGAEHTSGTVSSYEVLIGEAEAADAVQAHAENPNIFCIPATIDLAGAEIELVSMVRREYRLHDAIRRGFLDEHGFDYVFIDCPPSLGLLTINAMTAVDEVLIPIQCEYYALEGVGQLLGNIGMIREHLNHNLHISAILLTMYDARTRLAADVAAEVRDQFGQVVLNNVIPRSVKVSEAPGYGQTVIDYDPGSRGALAYFDAARELANRGDYQPHETTGPIGVSPEVFAELDSDGDAGEDAEGSAGTDGTEGTEGEE</sequence>
<dbReference type="InterPro" id="IPR025669">
    <property type="entry name" value="AAA_dom"/>
</dbReference>
<comment type="caution">
    <text evidence="3">The sequence shown here is derived from an EMBL/GenBank/DDBJ whole genome shotgun (WGS) entry which is preliminary data.</text>
</comment>
<gene>
    <name evidence="3" type="ORF">CKJ81_05545</name>
</gene>
<dbReference type="Pfam" id="PF13614">
    <property type="entry name" value="AAA_31"/>
    <property type="match status" value="1"/>
</dbReference>
<protein>
    <submittedName>
        <fullName evidence="3">Chromosome partitioning protein</fullName>
    </submittedName>
</protein>
<dbReference type="PANTHER" id="PTHR13696:SF52">
    <property type="entry name" value="PARA FAMILY PROTEIN CT_582"/>
    <property type="match status" value="1"/>
</dbReference>
<feature type="domain" description="AAA" evidence="2">
    <location>
        <begin position="35"/>
        <end position="214"/>
    </location>
</feature>